<evidence type="ECO:0000256" key="3">
    <source>
        <dbReference type="ARBA" id="ARBA00022553"/>
    </source>
</evidence>
<dbReference type="InParanoid" id="A0A067QWB5"/>
<feature type="compositionally biased region" description="Low complexity" evidence="7">
    <location>
        <begin position="1257"/>
        <end position="1268"/>
    </location>
</feature>
<dbReference type="GO" id="GO:0005813">
    <property type="term" value="C:centrosome"/>
    <property type="evidence" value="ECO:0007669"/>
    <property type="project" value="UniProtKB-SubCell"/>
</dbReference>
<dbReference type="OMA" id="SICARRS"/>
<keyword evidence="10" id="KW-1185">Reference proteome</keyword>
<dbReference type="InterPro" id="IPR011992">
    <property type="entry name" value="EF-hand-dom_pair"/>
</dbReference>
<evidence type="ECO:0000256" key="7">
    <source>
        <dbReference type="SAM" id="MobiDB-lite"/>
    </source>
</evidence>
<feature type="domain" description="EF-hand" evidence="8">
    <location>
        <begin position="8"/>
        <end position="43"/>
    </location>
</feature>
<evidence type="ECO:0000256" key="5">
    <source>
        <dbReference type="ARBA" id="ARBA00023212"/>
    </source>
</evidence>
<dbReference type="Pfam" id="PF13499">
    <property type="entry name" value="EF-hand_7"/>
    <property type="match status" value="1"/>
</dbReference>
<feature type="coiled-coil region" evidence="6">
    <location>
        <begin position="1343"/>
        <end position="1417"/>
    </location>
</feature>
<evidence type="ECO:0000256" key="1">
    <source>
        <dbReference type="ARBA" id="ARBA00004300"/>
    </source>
</evidence>
<dbReference type="InterPro" id="IPR002048">
    <property type="entry name" value="EF_hand_dom"/>
</dbReference>
<keyword evidence="4" id="KW-0106">Calcium</keyword>
<feature type="compositionally biased region" description="Basic and acidic residues" evidence="7">
    <location>
        <begin position="79"/>
        <end position="98"/>
    </location>
</feature>
<keyword evidence="6" id="KW-0175">Coiled coil</keyword>
<accession>A0A067QWB5</accession>
<dbReference type="CDD" id="cd00051">
    <property type="entry name" value="EFh"/>
    <property type="match status" value="1"/>
</dbReference>
<feature type="domain" description="EF-hand" evidence="8">
    <location>
        <begin position="205"/>
        <end position="240"/>
    </location>
</feature>
<organism evidence="9 10">
    <name type="scientific">Zootermopsis nevadensis</name>
    <name type="common">Dampwood termite</name>
    <dbReference type="NCBI Taxonomy" id="136037"/>
    <lineage>
        <taxon>Eukaryota</taxon>
        <taxon>Metazoa</taxon>
        <taxon>Ecdysozoa</taxon>
        <taxon>Arthropoda</taxon>
        <taxon>Hexapoda</taxon>
        <taxon>Insecta</taxon>
        <taxon>Pterygota</taxon>
        <taxon>Neoptera</taxon>
        <taxon>Polyneoptera</taxon>
        <taxon>Dictyoptera</taxon>
        <taxon>Blattodea</taxon>
        <taxon>Blattoidea</taxon>
        <taxon>Termitoidae</taxon>
        <taxon>Termopsidae</taxon>
        <taxon>Zootermopsis</taxon>
    </lineage>
</organism>
<feature type="compositionally biased region" description="Basic and acidic residues" evidence="7">
    <location>
        <begin position="129"/>
        <end position="149"/>
    </location>
</feature>
<dbReference type="SUPFAM" id="SSF47473">
    <property type="entry name" value="EF-hand"/>
    <property type="match status" value="1"/>
</dbReference>
<feature type="region of interest" description="Disordered" evidence="7">
    <location>
        <begin position="78"/>
        <end position="149"/>
    </location>
</feature>
<feature type="coiled-coil region" evidence="6">
    <location>
        <begin position="579"/>
        <end position="613"/>
    </location>
</feature>
<evidence type="ECO:0000256" key="2">
    <source>
        <dbReference type="ARBA" id="ARBA00022490"/>
    </source>
</evidence>
<dbReference type="SMART" id="SM00054">
    <property type="entry name" value="EFh"/>
    <property type="match status" value="3"/>
</dbReference>
<dbReference type="EMBL" id="KK852880">
    <property type="protein sequence ID" value="KDR14422.1"/>
    <property type="molecule type" value="Genomic_DNA"/>
</dbReference>
<gene>
    <name evidence="9" type="ORF">L798_11739</name>
</gene>
<evidence type="ECO:0000313" key="10">
    <source>
        <dbReference type="Proteomes" id="UP000027135"/>
    </source>
</evidence>
<dbReference type="InterPro" id="IPR001751">
    <property type="entry name" value="S100/CaBP7/8-like_CS"/>
</dbReference>
<dbReference type="OrthoDB" id="5799458at2759"/>
<dbReference type="FunCoup" id="A0A067QWB5">
    <property type="interactions" value="106"/>
</dbReference>
<reference evidence="9 10" key="1">
    <citation type="journal article" date="2014" name="Nat. Commun.">
        <title>Molecular traces of alternative social organization in a termite genome.</title>
        <authorList>
            <person name="Terrapon N."/>
            <person name="Li C."/>
            <person name="Robertson H.M."/>
            <person name="Ji L."/>
            <person name="Meng X."/>
            <person name="Booth W."/>
            <person name="Chen Z."/>
            <person name="Childers C.P."/>
            <person name="Glastad K.M."/>
            <person name="Gokhale K."/>
            <person name="Gowin J."/>
            <person name="Gronenberg W."/>
            <person name="Hermansen R.A."/>
            <person name="Hu H."/>
            <person name="Hunt B.G."/>
            <person name="Huylmans A.K."/>
            <person name="Khalil S.M."/>
            <person name="Mitchell R.D."/>
            <person name="Munoz-Torres M.C."/>
            <person name="Mustard J.A."/>
            <person name="Pan H."/>
            <person name="Reese J.T."/>
            <person name="Scharf M.E."/>
            <person name="Sun F."/>
            <person name="Vogel H."/>
            <person name="Xiao J."/>
            <person name="Yang W."/>
            <person name="Yang Z."/>
            <person name="Yang Z."/>
            <person name="Zhou J."/>
            <person name="Zhu J."/>
            <person name="Brent C.S."/>
            <person name="Elsik C.G."/>
            <person name="Goodisman M.A."/>
            <person name="Liberles D.A."/>
            <person name="Roe R.M."/>
            <person name="Vargo E.L."/>
            <person name="Vilcinskas A."/>
            <person name="Wang J."/>
            <person name="Bornberg-Bauer E."/>
            <person name="Korb J."/>
            <person name="Zhang G."/>
            <person name="Liebig J."/>
        </authorList>
    </citation>
    <scope>NUCLEOTIDE SEQUENCE [LARGE SCALE GENOMIC DNA]</scope>
    <source>
        <tissue evidence="9">Whole organism</tissue>
    </source>
</reference>
<evidence type="ECO:0000313" key="9">
    <source>
        <dbReference type="EMBL" id="KDR14422.1"/>
    </source>
</evidence>
<dbReference type="PROSITE" id="PS00303">
    <property type="entry name" value="S100_CABP"/>
    <property type="match status" value="1"/>
</dbReference>
<keyword evidence="5" id="KW-0206">Cytoskeleton</keyword>
<dbReference type="PROSITE" id="PS50222">
    <property type="entry name" value="EF_HAND_2"/>
    <property type="match status" value="3"/>
</dbReference>
<dbReference type="Proteomes" id="UP000027135">
    <property type="component" value="Unassembled WGS sequence"/>
</dbReference>
<feature type="domain" description="EF-hand" evidence="8">
    <location>
        <begin position="242"/>
        <end position="277"/>
    </location>
</feature>
<dbReference type="PROSITE" id="PS00018">
    <property type="entry name" value="EF_HAND_1"/>
    <property type="match status" value="1"/>
</dbReference>
<keyword evidence="2" id="KW-0963">Cytoplasm</keyword>
<dbReference type="GO" id="GO:0005509">
    <property type="term" value="F:calcium ion binding"/>
    <property type="evidence" value="ECO:0007669"/>
    <property type="project" value="InterPro"/>
</dbReference>
<dbReference type="GO" id="GO:0034454">
    <property type="term" value="P:microtubule anchoring at centrosome"/>
    <property type="evidence" value="ECO:0007669"/>
    <property type="project" value="TreeGrafter"/>
</dbReference>
<dbReference type="Gene3D" id="1.10.238.10">
    <property type="entry name" value="EF-hand"/>
    <property type="match status" value="2"/>
</dbReference>
<evidence type="ECO:0000259" key="8">
    <source>
        <dbReference type="PROSITE" id="PS50222"/>
    </source>
</evidence>
<dbReference type="InterPro" id="IPR018247">
    <property type="entry name" value="EF_Hand_1_Ca_BS"/>
</dbReference>
<protein>
    <submittedName>
        <fullName evidence="9">Ninein-like protein</fullName>
    </submittedName>
</protein>
<evidence type="ECO:0000256" key="6">
    <source>
        <dbReference type="SAM" id="Coils"/>
    </source>
</evidence>
<feature type="coiled-coil region" evidence="6">
    <location>
        <begin position="1158"/>
        <end position="1217"/>
    </location>
</feature>
<evidence type="ECO:0000256" key="4">
    <source>
        <dbReference type="ARBA" id="ARBA00022837"/>
    </source>
</evidence>
<feature type="coiled-coil region" evidence="6">
    <location>
        <begin position="487"/>
        <end position="549"/>
    </location>
</feature>
<name>A0A067QWB5_ZOONE</name>
<proteinExistence type="predicted"/>
<dbReference type="eggNOG" id="ENOG502R2VA">
    <property type="taxonomic scope" value="Eukaryota"/>
</dbReference>
<dbReference type="STRING" id="136037.A0A067QWB5"/>
<feature type="compositionally biased region" description="Acidic residues" evidence="7">
    <location>
        <begin position="117"/>
        <end position="128"/>
    </location>
</feature>
<feature type="region of interest" description="Disordered" evidence="7">
    <location>
        <begin position="1244"/>
        <end position="1271"/>
    </location>
</feature>
<feature type="coiled-coil region" evidence="6">
    <location>
        <begin position="422"/>
        <end position="456"/>
    </location>
</feature>
<feature type="coiled-coil region" evidence="6">
    <location>
        <begin position="1283"/>
        <end position="1317"/>
    </location>
</feature>
<keyword evidence="3" id="KW-0597">Phosphoprotein</keyword>
<dbReference type="PANTHER" id="PTHR18905">
    <property type="entry name" value="NINEIN"/>
    <property type="match status" value="1"/>
</dbReference>
<feature type="region of interest" description="Disordered" evidence="7">
    <location>
        <begin position="640"/>
        <end position="675"/>
    </location>
</feature>
<comment type="subcellular location">
    <subcellularLocation>
        <location evidence="1">Cytoplasm</location>
        <location evidence="1">Cytoskeleton</location>
        <location evidence="1">Microtubule organizing center</location>
        <location evidence="1">Centrosome</location>
    </subcellularLocation>
</comment>
<dbReference type="PANTHER" id="PTHR18905:SF13">
    <property type="entry name" value="NON-CENTROSOMAL MICROTUBULE ARRAY"/>
    <property type="match status" value="1"/>
</dbReference>
<feature type="coiled-coil region" evidence="6">
    <location>
        <begin position="733"/>
        <end position="767"/>
    </location>
</feature>
<sequence>MERRELDPYEQQLLSVFESCDQDQSGRLDGNGLEQLCEKLQLEEQGIKLIKCLLGSSSSKKVTFAEFRDGLLTLLGEDQGERQKRREGDRGSPEREVSPKFVFGRKKYGRRSRPESTDQDLTIEEDENLEHANLKRSRPEASSLEDIKEQKTDIHSPVGRNGPCLQGCQKSGMAEVSLPSWQVTTEVSELSYEKAAPRLSHVAENEEECLRAAWKRLGVGKDGFLDRGELALLCECIGMQKVAEEVIQQLFEKLDVDRDGHISFDEFLLLFQSGRSLIQPNVTHIHTEDKSNRRSLGIDFQQCSGNTKERKTLGSSDQDLQFLALDTNSAGFVNVEVIVEIWEAAGVPGPSRLLQDLGFNDCRLNVADLAAVLEEELRSIANERRDDDAAGSSIHCYSPHEVLLQATLALYQTEVRWLKLSLEHMTGERDKLRADIQDANERASLLAQEVDDHHARLEKYSQLQVKLLEQQHAKQLKELSEQLGLDREHFAVQNLSLEKRVASLEEEESRLRMQVTSLQLDNEVLDKENHNLTEQLLKSEETRVQVQKELESLAGLQQRLGEMEGCDEKEQVLPLVEKVNELQAENTGLRDRNDELTMEVEALTAKLAALKTKKSLVIQPSCEAVDGVISVEGTRILSGGSATKRRGNLATEGNSDEESPRLEKMRRCCDSSGDNKDASVEAVNMEGLQIHHSESGVEADLGIDDYTDSGFGGEGQVRDHHCSEWDSREMLPLALESGLISDLKAHIENLEQELKLKSEKLVVCETERSRLKLNIAKSPHNVAAEEPDNEKSVKQLKGQLKQVFQLIQKQILEEFLEEDGNISALQESCSSHNQRTGQIALLERTDDGNMSTVDSAPLLQTSVPLSINGITLDPLEKAKDVEQLGNHCRNLKFQSDLVNSKIVKIISEKIACSKENCALKIHISDLKNQLPVDEVFKDVSSFRSSQNDPRFDISQEMSSLQEYTSDVAECIRTDYSDVAVKSVSVNQVKEIFFLNGIEMGEIKGGNDVLDLMEHDEKQITKLVTEEGDDSNDKEKLDLPEKLSEHSICARRSSSSSILQVEDLSKIWMREEETCAEEITVLRERCCQLESSLELLRQEYEKCEDYWANKLEEERLLYDQEQKLSDEKFSELMSKIREYEEMFGAQEDDSDMLSTIEERGSLEKQFTDLEEEFVEFRQKVEVEQAGKEEELVRLREQLKTVEQQYKNTENKLNVAVQVSDLENGSWESDCKFVVELDGARKAIQHETESQRFSKARYSSGSSSPQKGPSTHCNHTELIHLHNLKEHLNEECHVLRHQKEVLEQEIMEIQTQNSHCQNAGVVLPPHWTSGAKVGGQACRIDLNILQALNSRLRQQEQQCHHLQVALKQQQQQSENILKRTMQEHKQKVASLQSALQTTQEKLNQQTSAYKEQMERLARTDILVKDLYVENAYLVANVQTLQQHCQVLVQMTSDSSSV</sequence>
<feature type="compositionally biased region" description="Basic and acidic residues" evidence="7">
    <location>
        <begin position="658"/>
        <end position="675"/>
    </location>
</feature>